<keyword evidence="4" id="KW-0812">Transmembrane</keyword>
<comment type="similarity">
    <text evidence="1">Belongs to the bacterial solute-binding protein 1 family.</text>
</comment>
<dbReference type="GO" id="GO:0055052">
    <property type="term" value="C:ATP-binding cassette (ABC) transporter complex, substrate-binding subunit-containing"/>
    <property type="evidence" value="ECO:0007669"/>
    <property type="project" value="TreeGrafter"/>
</dbReference>
<dbReference type="PANTHER" id="PTHR30061:SF50">
    <property type="entry name" value="MALTOSE_MALTODEXTRIN-BINDING PERIPLASMIC PROTEIN"/>
    <property type="match status" value="1"/>
</dbReference>
<sequence length="411" mass="46455">MMKKLITVLAVTVICITIVFILFMSFKFKQKSQNEVIFWTLQMSDFSEYMNGVIADFEQQNPGIKIKWIDVPFSEGEKRTLASVLSDNPPDLINLNPDFSATLAQKGALYEIPKSAGEQFVPEIIDSLTYNGKLYSLPWYATSAVTIYNKDLLVKAGVNIPETYEQAGKIASAIKEKTGAYVLLPNITENDTMLKILNKYDINSYENINSEKSAEVFEFFKDLYSKNLIPKESITQTHREALEKYMSGNIVIFQAGANFLTMIKENAPSIYAVTDVAPQIKGELGQNDFSLMNFVIPLKAKHKDEALKFALFLTDSKNQLELAKLTNVIAVNRETLKNEFYNKYERGDLMAKARVISAKQLNHVQPAMKSVRNQKDINNIVNAAVQEVLLDKAPTNEILDKTAKEWKNLLQ</sequence>
<dbReference type="GO" id="GO:1901982">
    <property type="term" value="F:maltose binding"/>
    <property type="evidence" value="ECO:0007669"/>
    <property type="project" value="TreeGrafter"/>
</dbReference>
<evidence type="ECO:0000313" key="5">
    <source>
        <dbReference type="EMBL" id="MBO8431027.1"/>
    </source>
</evidence>
<keyword evidence="4" id="KW-0472">Membrane</keyword>
<reference evidence="5" key="2">
    <citation type="journal article" date="2021" name="PeerJ">
        <title>Extensive microbial diversity within the chicken gut microbiome revealed by metagenomics and culture.</title>
        <authorList>
            <person name="Gilroy R."/>
            <person name="Ravi A."/>
            <person name="Getino M."/>
            <person name="Pursley I."/>
            <person name="Horton D.L."/>
            <person name="Alikhan N.F."/>
            <person name="Baker D."/>
            <person name="Gharbi K."/>
            <person name="Hall N."/>
            <person name="Watson M."/>
            <person name="Adriaenssens E.M."/>
            <person name="Foster-Nyarko E."/>
            <person name="Jarju S."/>
            <person name="Secka A."/>
            <person name="Antonio M."/>
            <person name="Oren A."/>
            <person name="Chaudhuri R.R."/>
            <person name="La Ragione R."/>
            <person name="Hildebrand F."/>
            <person name="Pallen M.J."/>
        </authorList>
    </citation>
    <scope>NUCLEOTIDE SEQUENCE</scope>
    <source>
        <strain evidence="5">10192</strain>
    </source>
</reference>
<reference evidence="5" key="1">
    <citation type="submission" date="2020-10" db="EMBL/GenBank/DDBJ databases">
        <authorList>
            <person name="Gilroy R."/>
        </authorList>
    </citation>
    <scope>NUCLEOTIDE SEQUENCE</scope>
    <source>
        <strain evidence="5">10192</strain>
    </source>
</reference>
<evidence type="ECO:0000256" key="4">
    <source>
        <dbReference type="SAM" id="Phobius"/>
    </source>
</evidence>
<keyword evidence="3" id="KW-0732">Signal</keyword>
<evidence type="ECO:0000256" key="3">
    <source>
        <dbReference type="ARBA" id="ARBA00022729"/>
    </source>
</evidence>
<keyword evidence="2" id="KW-0813">Transport</keyword>
<dbReference type="AlphaFoldDB" id="A0A9D9DNB7"/>
<gene>
    <name evidence="5" type="ORF">IAC76_06525</name>
</gene>
<evidence type="ECO:0000256" key="1">
    <source>
        <dbReference type="ARBA" id="ARBA00008520"/>
    </source>
</evidence>
<feature type="transmembrane region" description="Helical" evidence="4">
    <location>
        <begin position="6"/>
        <end position="26"/>
    </location>
</feature>
<dbReference type="Proteomes" id="UP000823632">
    <property type="component" value="Unassembled WGS sequence"/>
</dbReference>
<name>A0A9D9DNB7_9BACT</name>
<protein>
    <submittedName>
        <fullName evidence="5">Sugar ABC transporter substrate-binding protein</fullName>
    </submittedName>
</protein>
<dbReference type="Pfam" id="PF13416">
    <property type="entry name" value="SBP_bac_8"/>
    <property type="match status" value="1"/>
</dbReference>
<organism evidence="5 6">
    <name type="scientific">Candidatus Scatousia excrementipullorum</name>
    <dbReference type="NCBI Taxonomy" id="2840936"/>
    <lineage>
        <taxon>Bacteria</taxon>
        <taxon>Candidatus Scatousia</taxon>
    </lineage>
</organism>
<dbReference type="InterPro" id="IPR006059">
    <property type="entry name" value="SBP"/>
</dbReference>
<accession>A0A9D9DNB7</accession>
<keyword evidence="4" id="KW-1133">Transmembrane helix</keyword>
<dbReference type="EMBL" id="JADIND010000142">
    <property type="protein sequence ID" value="MBO8431027.1"/>
    <property type="molecule type" value="Genomic_DNA"/>
</dbReference>
<dbReference type="Gene3D" id="3.40.190.10">
    <property type="entry name" value="Periplasmic binding protein-like II"/>
    <property type="match status" value="1"/>
</dbReference>
<dbReference type="PANTHER" id="PTHR30061">
    <property type="entry name" value="MALTOSE-BINDING PERIPLASMIC PROTEIN"/>
    <property type="match status" value="1"/>
</dbReference>
<evidence type="ECO:0000256" key="2">
    <source>
        <dbReference type="ARBA" id="ARBA00022448"/>
    </source>
</evidence>
<dbReference type="SUPFAM" id="SSF53850">
    <property type="entry name" value="Periplasmic binding protein-like II"/>
    <property type="match status" value="1"/>
</dbReference>
<evidence type="ECO:0000313" key="6">
    <source>
        <dbReference type="Proteomes" id="UP000823632"/>
    </source>
</evidence>
<dbReference type="GO" id="GO:0015768">
    <property type="term" value="P:maltose transport"/>
    <property type="evidence" value="ECO:0007669"/>
    <property type="project" value="TreeGrafter"/>
</dbReference>
<dbReference type="CDD" id="cd13585">
    <property type="entry name" value="PBP2_TMBP_like"/>
    <property type="match status" value="1"/>
</dbReference>
<comment type="caution">
    <text evidence="5">The sequence shown here is derived from an EMBL/GenBank/DDBJ whole genome shotgun (WGS) entry which is preliminary data.</text>
</comment>
<dbReference type="GO" id="GO:0042956">
    <property type="term" value="P:maltodextrin transmembrane transport"/>
    <property type="evidence" value="ECO:0007669"/>
    <property type="project" value="TreeGrafter"/>
</dbReference>
<proteinExistence type="inferred from homology"/>